<name>A0A5B7FVK8_PORTR</name>
<protein>
    <submittedName>
        <fullName evidence="1">Uncharacterized protein</fullName>
    </submittedName>
</protein>
<dbReference type="EMBL" id="VSRR010010232">
    <property type="protein sequence ID" value="MPC51521.1"/>
    <property type="molecule type" value="Genomic_DNA"/>
</dbReference>
<gene>
    <name evidence="1" type="ORF">E2C01_045369</name>
</gene>
<proteinExistence type="predicted"/>
<dbReference type="AlphaFoldDB" id="A0A5B7FVK8"/>
<dbReference type="Proteomes" id="UP000324222">
    <property type="component" value="Unassembled WGS sequence"/>
</dbReference>
<comment type="caution">
    <text evidence="1">The sequence shown here is derived from an EMBL/GenBank/DDBJ whole genome shotgun (WGS) entry which is preliminary data.</text>
</comment>
<reference evidence="1 2" key="1">
    <citation type="submission" date="2019-05" db="EMBL/GenBank/DDBJ databases">
        <title>Another draft genome of Portunus trituberculatus and its Hox gene families provides insights of decapod evolution.</title>
        <authorList>
            <person name="Jeong J.-H."/>
            <person name="Song I."/>
            <person name="Kim S."/>
            <person name="Choi T."/>
            <person name="Kim D."/>
            <person name="Ryu S."/>
            <person name="Kim W."/>
        </authorList>
    </citation>
    <scope>NUCLEOTIDE SEQUENCE [LARGE SCALE GENOMIC DNA]</scope>
    <source>
        <tissue evidence="1">Muscle</tissue>
    </source>
</reference>
<evidence type="ECO:0000313" key="1">
    <source>
        <dbReference type="EMBL" id="MPC51521.1"/>
    </source>
</evidence>
<organism evidence="1 2">
    <name type="scientific">Portunus trituberculatus</name>
    <name type="common">Swimming crab</name>
    <name type="synonym">Neptunus trituberculatus</name>
    <dbReference type="NCBI Taxonomy" id="210409"/>
    <lineage>
        <taxon>Eukaryota</taxon>
        <taxon>Metazoa</taxon>
        <taxon>Ecdysozoa</taxon>
        <taxon>Arthropoda</taxon>
        <taxon>Crustacea</taxon>
        <taxon>Multicrustacea</taxon>
        <taxon>Malacostraca</taxon>
        <taxon>Eumalacostraca</taxon>
        <taxon>Eucarida</taxon>
        <taxon>Decapoda</taxon>
        <taxon>Pleocyemata</taxon>
        <taxon>Brachyura</taxon>
        <taxon>Eubrachyura</taxon>
        <taxon>Portunoidea</taxon>
        <taxon>Portunidae</taxon>
        <taxon>Portuninae</taxon>
        <taxon>Portunus</taxon>
    </lineage>
</organism>
<keyword evidence="2" id="KW-1185">Reference proteome</keyword>
<sequence length="79" mass="8259">MSEGFSTTGDTGYEWKRDSCDGTQSAAGLADLCGRASHCTEANIIKQGFQSTGRLALAGEGRLGESDWGNTLGEAGWGR</sequence>
<evidence type="ECO:0000313" key="2">
    <source>
        <dbReference type="Proteomes" id="UP000324222"/>
    </source>
</evidence>
<accession>A0A5B7FVK8</accession>